<evidence type="ECO:0000256" key="1">
    <source>
        <dbReference type="ARBA" id="ARBA00009121"/>
    </source>
</evidence>
<dbReference type="Pfam" id="PF00704">
    <property type="entry name" value="Glyco_hydro_18"/>
    <property type="match status" value="1"/>
</dbReference>
<evidence type="ECO:0000313" key="6">
    <source>
        <dbReference type="EMBL" id="CAD7626642.1"/>
    </source>
</evidence>
<dbReference type="SUPFAM" id="SSF57625">
    <property type="entry name" value="Invertebrate chitin-binding proteins"/>
    <property type="match status" value="1"/>
</dbReference>
<dbReference type="PANTHER" id="PTHR11177">
    <property type="entry name" value="CHITINASE"/>
    <property type="match status" value="1"/>
</dbReference>
<dbReference type="InterPro" id="IPR002557">
    <property type="entry name" value="Chitin-bd_dom"/>
</dbReference>
<dbReference type="InterPro" id="IPR011583">
    <property type="entry name" value="Chitinase_II/V-like_cat"/>
</dbReference>
<gene>
    <name evidence="6" type="ORF">OSB1V03_LOCUS7075</name>
</gene>
<dbReference type="EMBL" id="OC858591">
    <property type="protein sequence ID" value="CAD7626642.1"/>
    <property type="molecule type" value="Genomic_DNA"/>
</dbReference>
<dbReference type="AlphaFoldDB" id="A0A7R9KNZ3"/>
<keyword evidence="7" id="KW-1185">Reference proteome</keyword>
<dbReference type="InterPro" id="IPR029070">
    <property type="entry name" value="Chitinase_insertion_sf"/>
</dbReference>
<protein>
    <recommendedName>
        <fullName evidence="8">Chitinase</fullName>
    </recommendedName>
</protein>
<organism evidence="6">
    <name type="scientific">Medioppia subpectinata</name>
    <dbReference type="NCBI Taxonomy" id="1979941"/>
    <lineage>
        <taxon>Eukaryota</taxon>
        <taxon>Metazoa</taxon>
        <taxon>Ecdysozoa</taxon>
        <taxon>Arthropoda</taxon>
        <taxon>Chelicerata</taxon>
        <taxon>Arachnida</taxon>
        <taxon>Acari</taxon>
        <taxon>Acariformes</taxon>
        <taxon>Sarcoptiformes</taxon>
        <taxon>Oribatida</taxon>
        <taxon>Brachypylina</taxon>
        <taxon>Oppioidea</taxon>
        <taxon>Oppiidae</taxon>
        <taxon>Medioppia</taxon>
    </lineage>
</organism>
<accession>A0A7R9KNZ3</accession>
<feature type="domain" description="GH18" evidence="5">
    <location>
        <begin position="24"/>
        <end position="392"/>
    </location>
</feature>
<comment type="similarity">
    <text evidence="1">Belongs to the glycosyl hydrolase 18 family. Chitinase class II subfamily.</text>
</comment>
<dbReference type="GO" id="GO:0008061">
    <property type="term" value="F:chitin binding"/>
    <property type="evidence" value="ECO:0007669"/>
    <property type="project" value="UniProtKB-KW"/>
</dbReference>
<dbReference type="GO" id="GO:0005975">
    <property type="term" value="P:carbohydrate metabolic process"/>
    <property type="evidence" value="ECO:0007669"/>
    <property type="project" value="InterPro"/>
</dbReference>
<evidence type="ECO:0008006" key="8">
    <source>
        <dbReference type="Google" id="ProtNLM"/>
    </source>
</evidence>
<keyword evidence="2" id="KW-0147">Chitin-binding</keyword>
<dbReference type="PROSITE" id="PS50940">
    <property type="entry name" value="CHIT_BIND_II"/>
    <property type="match status" value="1"/>
</dbReference>
<dbReference type="GO" id="GO:0005576">
    <property type="term" value="C:extracellular region"/>
    <property type="evidence" value="ECO:0007669"/>
    <property type="project" value="InterPro"/>
</dbReference>
<dbReference type="EMBL" id="CAJPIZ010004016">
    <property type="protein sequence ID" value="CAG2107072.1"/>
    <property type="molecule type" value="Genomic_DNA"/>
</dbReference>
<dbReference type="SUPFAM" id="SSF51445">
    <property type="entry name" value="(Trans)glycosidases"/>
    <property type="match status" value="1"/>
</dbReference>
<reference evidence="6" key="1">
    <citation type="submission" date="2020-11" db="EMBL/GenBank/DDBJ databases">
        <authorList>
            <person name="Tran Van P."/>
        </authorList>
    </citation>
    <scope>NUCLEOTIDE SEQUENCE</scope>
</reference>
<dbReference type="SMART" id="SM00636">
    <property type="entry name" value="Glyco_18"/>
    <property type="match status" value="1"/>
</dbReference>
<sequence>MFRQAFILCSILVCFGQINCVLNPKVICYYEDWFYWRTGDGKMTVHDVDNTLCTHMVYGYQGIDRDSTIKLADEYLMKTLHDLDNFSKNKGKGQALVAIGGWSLSGGFTQVVSTDSDIRTFTNSIMSFLSTYNFDGVMLDWTPKGAFTSSENDGFVKLLSSIRTAFGAKYTLGITVSPVVTGLSVDRVDQYVDIIAVQTYDMHGSWEKQVGIGDPATWTLETMRQWYKDGASMTKLIATIPLYGHTWILADPNKYDIGAEATGPGKQGPWSQQDGKLGYNEFCMEVKADPTGWKQFRDEREMAVYAFCMEVKADPTGWKQFRDEREMAVYAVNGRNWISYEDGVSAGLKTTAITKEGFGGVVVQALENDDFKGLCGEKYPVLKAINKALNKDPVVSPTHPPPTAAPTHAPQVCTHEGLIRDPKDCHYYHKCVEMFPGIYSDDKLACDGVLVFDEKDGKCKERQLVPGC</sequence>
<dbReference type="InterPro" id="IPR050314">
    <property type="entry name" value="Glycosyl_Hydrlase_18"/>
</dbReference>
<dbReference type="PANTHER" id="PTHR11177:SF360">
    <property type="entry name" value="CHITINASE 4-RELATED"/>
    <property type="match status" value="1"/>
</dbReference>
<dbReference type="OrthoDB" id="6498521at2759"/>
<dbReference type="Gene3D" id="2.170.140.10">
    <property type="entry name" value="Chitin binding domain"/>
    <property type="match status" value="1"/>
</dbReference>
<evidence type="ECO:0000256" key="3">
    <source>
        <dbReference type="SAM" id="SignalP"/>
    </source>
</evidence>
<feature type="chain" id="PRO_5036210965" description="Chitinase" evidence="3">
    <location>
        <begin position="21"/>
        <end position="468"/>
    </location>
</feature>
<feature type="signal peptide" evidence="3">
    <location>
        <begin position="1"/>
        <end position="20"/>
    </location>
</feature>
<evidence type="ECO:0000259" key="5">
    <source>
        <dbReference type="PROSITE" id="PS51910"/>
    </source>
</evidence>
<dbReference type="Pfam" id="PF01607">
    <property type="entry name" value="CBM_14"/>
    <property type="match status" value="1"/>
</dbReference>
<name>A0A7R9KNZ3_9ACAR</name>
<dbReference type="InterPro" id="IPR001223">
    <property type="entry name" value="Glyco_hydro18_cat"/>
</dbReference>
<dbReference type="Gene3D" id="3.20.20.80">
    <property type="entry name" value="Glycosidases"/>
    <property type="match status" value="1"/>
</dbReference>
<evidence type="ECO:0000256" key="2">
    <source>
        <dbReference type="ARBA" id="ARBA00022669"/>
    </source>
</evidence>
<keyword evidence="3" id="KW-0732">Signal</keyword>
<dbReference type="PROSITE" id="PS51910">
    <property type="entry name" value="GH18_2"/>
    <property type="match status" value="1"/>
</dbReference>
<proteinExistence type="inferred from homology"/>
<dbReference type="InterPro" id="IPR017853">
    <property type="entry name" value="GH"/>
</dbReference>
<dbReference type="GO" id="GO:0006032">
    <property type="term" value="P:chitin catabolic process"/>
    <property type="evidence" value="ECO:0007669"/>
    <property type="project" value="TreeGrafter"/>
</dbReference>
<dbReference type="Gene3D" id="3.10.50.10">
    <property type="match status" value="1"/>
</dbReference>
<evidence type="ECO:0000259" key="4">
    <source>
        <dbReference type="PROSITE" id="PS50940"/>
    </source>
</evidence>
<dbReference type="GO" id="GO:0004568">
    <property type="term" value="F:chitinase activity"/>
    <property type="evidence" value="ECO:0007669"/>
    <property type="project" value="TreeGrafter"/>
</dbReference>
<dbReference type="Proteomes" id="UP000759131">
    <property type="component" value="Unassembled WGS sequence"/>
</dbReference>
<dbReference type="SUPFAM" id="SSF54556">
    <property type="entry name" value="Chitinase insertion domain"/>
    <property type="match status" value="1"/>
</dbReference>
<feature type="domain" description="Chitin-binding type-2" evidence="4">
    <location>
        <begin position="410"/>
        <end position="468"/>
    </location>
</feature>
<dbReference type="InterPro" id="IPR036508">
    <property type="entry name" value="Chitin-bd_dom_sf"/>
</dbReference>
<evidence type="ECO:0000313" key="7">
    <source>
        <dbReference type="Proteomes" id="UP000759131"/>
    </source>
</evidence>